<evidence type="ECO:0000256" key="6">
    <source>
        <dbReference type="ARBA" id="ARBA00023002"/>
    </source>
</evidence>
<dbReference type="UniPathway" id="UPA00077">
    <property type="reaction ID" value="UER00158"/>
</dbReference>
<proteinExistence type="inferred from homology"/>
<dbReference type="Gene3D" id="3.40.430.10">
    <property type="entry name" value="Dihydrofolate Reductase, subunit A"/>
    <property type="match status" value="1"/>
</dbReference>
<evidence type="ECO:0000256" key="5">
    <source>
        <dbReference type="ARBA" id="ARBA00022857"/>
    </source>
</evidence>
<dbReference type="Proteomes" id="UP000257127">
    <property type="component" value="Unassembled WGS sequence"/>
</dbReference>
<dbReference type="InterPro" id="IPR024072">
    <property type="entry name" value="DHFR-like_dom_sf"/>
</dbReference>
<dbReference type="InterPro" id="IPR001796">
    <property type="entry name" value="DHFR_dom"/>
</dbReference>
<dbReference type="EC" id="1.5.1.3" evidence="3 8"/>
<evidence type="ECO:0000256" key="2">
    <source>
        <dbReference type="ARBA" id="ARBA00009539"/>
    </source>
</evidence>
<comment type="catalytic activity">
    <reaction evidence="8">
        <text>(6S)-5,6,7,8-tetrahydrofolate + NADP(+) = 7,8-dihydrofolate + NADPH + H(+)</text>
        <dbReference type="Rhea" id="RHEA:15009"/>
        <dbReference type="ChEBI" id="CHEBI:15378"/>
        <dbReference type="ChEBI" id="CHEBI:57451"/>
        <dbReference type="ChEBI" id="CHEBI:57453"/>
        <dbReference type="ChEBI" id="CHEBI:57783"/>
        <dbReference type="ChEBI" id="CHEBI:58349"/>
        <dbReference type="EC" id="1.5.1.3"/>
    </reaction>
</comment>
<dbReference type="PIRSF" id="PIRSF000194">
    <property type="entry name" value="DHFR"/>
    <property type="match status" value="1"/>
</dbReference>
<dbReference type="Pfam" id="PF00186">
    <property type="entry name" value="DHFR_1"/>
    <property type="match status" value="1"/>
</dbReference>
<protein>
    <recommendedName>
        <fullName evidence="3 8">Dihydrofolate reductase</fullName>
        <ecNumber evidence="3 8">1.5.1.3</ecNumber>
    </recommendedName>
</protein>
<dbReference type="PANTHER" id="PTHR48069">
    <property type="entry name" value="DIHYDROFOLATE REDUCTASE"/>
    <property type="match status" value="1"/>
</dbReference>
<dbReference type="CDD" id="cd00209">
    <property type="entry name" value="DHFR"/>
    <property type="match status" value="1"/>
</dbReference>
<evidence type="ECO:0000313" key="11">
    <source>
        <dbReference type="Proteomes" id="UP000257127"/>
    </source>
</evidence>
<dbReference type="GO" id="GO:0046654">
    <property type="term" value="P:tetrahydrofolate biosynthetic process"/>
    <property type="evidence" value="ECO:0007669"/>
    <property type="project" value="UniProtKB-UniPathway"/>
</dbReference>
<evidence type="ECO:0000256" key="7">
    <source>
        <dbReference type="ARBA" id="ARBA00025067"/>
    </source>
</evidence>
<dbReference type="InterPro" id="IPR012259">
    <property type="entry name" value="DHFR"/>
</dbReference>
<dbReference type="SUPFAM" id="SSF53597">
    <property type="entry name" value="Dihydrofolate reductase-like"/>
    <property type="match status" value="1"/>
</dbReference>
<comment type="function">
    <text evidence="7 8">Key enzyme in folate metabolism. Catalyzes an essential reaction for de novo glycine and purine synthesis, and for DNA precursor synthesis.</text>
</comment>
<dbReference type="GO" id="GO:0050661">
    <property type="term" value="F:NADP binding"/>
    <property type="evidence" value="ECO:0007669"/>
    <property type="project" value="InterPro"/>
</dbReference>
<dbReference type="PANTHER" id="PTHR48069:SF3">
    <property type="entry name" value="DIHYDROFOLATE REDUCTASE"/>
    <property type="match status" value="1"/>
</dbReference>
<dbReference type="RefSeq" id="WP_116881388.1">
    <property type="nucleotide sequence ID" value="NZ_QURB01000007.1"/>
</dbReference>
<keyword evidence="5 8" id="KW-0521">NADP</keyword>
<comment type="pathway">
    <text evidence="1 8">Cofactor biosynthesis; tetrahydrofolate biosynthesis; 5,6,7,8-tetrahydrofolate from 7,8-dihydrofolate: step 1/1.</text>
</comment>
<accession>A0A3E1EVZ3</accession>
<dbReference type="GO" id="GO:0046655">
    <property type="term" value="P:folic acid metabolic process"/>
    <property type="evidence" value="ECO:0007669"/>
    <property type="project" value="TreeGrafter"/>
</dbReference>
<reference evidence="10 11" key="1">
    <citation type="submission" date="2018-08" db="EMBL/GenBank/DDBJ databases">
        <title>The draft genome squence of Brumimicrobium sp. N62.</title>
        <authorList>
            <person name="Du Z.-J."/>
            <person name="Luo H.-R."/>
        </authorList>
    </citation>
    <scope>NUCLEOTIDE SEQUENCE [LARGE SCALE GENOMIC DNA]</scope>
    <source>
        <strain evidence="10 11">N62</strain>
    </source>
</reference>
<evidence type="ECO:0000259" key="9">
    <source>
        <dbReference type="PROSITE" id="PS51330"/>
    </source>
</evidence>
<gene>
    <name evidence="10" type="ORF">DXU93_11220</name>
</gene>
<dbReference type="AlphaFoldDB" id="A0A3E1EVZ3"/>
<name>A0A3E1EVZ3_9FLAO</name>
<dbReference type="PROSITE" id="PS51330">
    <property type="entry name" value="DHFR_2"/>
    <property type="match status" value="1"/>
</dbReference>
<evidence type="ECO:0000256" key="8">
    <source>
        <dbReference type="PIRNR" id="PIRNR000194"/>
    </source>
</evidence>
<dbReference type="PRINTS" id="PR00070">
    <property type="entry name" value="DHFR"/>
</dbReference>
<comment type="similarity">
    <text evidence="2 8">Belongs to the dihydrofolate reductase family.</text>
</comment>
<evidence type="ECO:0000256" key="1">
    <source>
        <dbReference type="ARBA" id="ARBA00004903"/>
    </source>
</evidence>
<sequence>MKCTLIVAMGEHREIGKDNDLLWRLPRDMKFFKETTQGHTVVMGRKNWESIPEKFRPLPNRKNIVLSRNKDYVANGAIVVSSLDEIEEHYYSNSNKKCFIIGGAEIYKLALEANLIDEMYITYVKSTFEADTYFPFVNWENWEEEDILDFEKDEKNPYSFTVKKYTR</sequence>
<comment type="caution">
    <text evidence="10">The sequence shown here is derived from an EMBL/GenBank/DDBJ whole genome shotgun (WGS) entry which is preliminary data.</text>
</comment>
<keyword evidence="4 8" id="KW-0554">One-carbon metabolism</keyword>
<dbReference type="GO" id="GO:0004146">
    <property type="term" value="F:dihydrofolate reductase activity"/>
    <property type="evidence" value="ECO:0007669"/>
    <property type="project" value="UniProtKB-EC"/>
</dbReference>
<evidence type="ECO:0000256" key="4">
    <source>
        <dbReference type="ARBA" id="ARBA00022563"/>
    </source>
</evidence>
<evidence type="ECO:0000256" key="3">
    <source>
        <dbReference type="ARBA" id="ARBA00012856"/>
    </source>
</evidence>
<evidence type="ECO:0000313" key="10">
    <source>
        <dbReference type="EMBL" id="RFC53692.1"/>
    </source>
</evidence>
<keyword evidence="6 8" id="KW-0560">Oxidoreductase</keyword>
<organism evidence="10 11">
    <name type="scientific">Brumimicrobium aurantiacum</name>
    <dbReference type="NCBI Taxonomy" id="1737063"/>
    <lineage>
        <taxon>Bacteria</taxon>
        <taxon>Pseudomonadati</taxon>
        <taxon>Bacteroidota</taxon>
        <taxon>Flavobacteriia</taxon>
        <taxon>Flavobacteriales</taxon>
        <taxon>Crocinitomicaceae</taxon>
        <taxon>Brumimicrobium</taxon>
    </lineage>
</organism>
<dbReference type="OrthoDB" id="9804315at2"/>
<keyword evidence="11" id="KW-1185">Reference proteome</keyword>
<dbReference type="GO" id="GO:0006730">
    <property type="term" value="P:one-carbon metabolic process"/>
    <property type="evidence" value="ECO:0007669"/>
    <property type="project" value="UniProtKB-KW"/>
</dbReference>
<dbReference type="EMBL" id="QURB01000007">
    <property type="protein sequence ID" value="RFC53692.1"/>
    <property type="molecule type" value="Genomic_DNA"/>
</dbReference>
<feature type="domain" description="DHFR" evidence="9">
    <location>
        <begin position="2"/>
        <end position="167"/>
    </location>
</feature>
<dbReference type="GO" id="GO:0046452">
    <property type="term" value="P:dihydrofolate metabolic process"/>
    <property type="evidence" value="ECO:0007669"/>
    <property type="project" value="TreeGrafter"/>
</dbReference>